<dbReference type="OrthoDB" id="506201at2"/>
<dbReference type="GO" id="GO:0032259">
    <property type="term" value="P:methylation"/>
    <property type="evidence" value="ECO:0007669"/>
    <property type="project" value="InterPro"/>
</dbReference>
<evidence type="ECO:0000259" key="3">
    <source>
        <dbReference type="Pfam" id="PF00534"/>
    </source>
</evidence>
<feature type="domain" description="Glycosyltransferase subfamily 4-like N-terminal" evidence="4">
    <location>
        <begin position="14"/>
        <end position="181"/>
    </location>
</feature>
<keyword evidence="2 5" id="KW-0808">Transferase</keyword>
<dbReference type="GO" id="GO:0016757">
    <property type="term" value="F:glycosyltransferase activity"/>
    <property type="evidence" value="ECO:0007669"/>
    <property type="project" value="UniProtKB-KW"/>
</dbReference>
<evidence type="ECO:0000256" key="2">
    <source>
        <dbReference type="ARBA" id="ARBA00022679"/>
    </source>
</evidence>
<dbReference type="PROSITE" id="PS00092">
    <property type="entry name" value="N6_MTASE"/>
    <property type="match status" value="1"/>
</dbReference>
<evidence type="ECO:0000259" key="4">
    <source>
        <dbReference type="Pfam" id="PF13439"/>
    </source>
</evidence>
<dbReference type="InterPro" id="IPR001296">
    <property type="entry name" value="Glyco_trans_1"/>
</dbReference>
<name>A0A7K3TJX7_9BIFI</name>
<dbReference type="InterPro" id="IPR050194">
    <property type="entry name" value="Glycosyltransferase_grp1"/>
</dbReference>
<evidence type="ECO:0000313" key="6">
    <source>
        <dbReference type="Proteomes" id="UP000469763"/>
    </source>
</evidence>
<feature type="domain" description="Glycosyl transferase family 1" evidence="3">
    <location>
        <begin position="192"/>
        <end position="343"/>
    </location>
</feature>
<dbReference type="AlphaFoldDB" id="A0A7K3TJX7"/>
<proteinExistence type="predicted"/>
<evidence type="ECO:0000256" key="1">
    <source>
        <dbReference type="ARBA" id="ARBA00022676"/>
    </source>
</evidence>
<dbReference type="GO" id="GO:1901137">
    <property type="term" value="P:carbohydrate derivative biosynthetic process"/>
    <property type="evidence" value="ECO:0007669"/>
    <property type="project" value="UniProtKB-ARBA"/>
</dbReference>
<protein>
    <submittedName>
        <fullName evidence="5">Glycosyltransferase</fullName>
    </submittedName>
</protein>
<dbReference type="Proteomes" id="UP000469763">
    <property type="component" value="Unassembled WGS sequence"/>
</dbReference>
<accession>A0A7K3TJX7</accession>
<reference evidence="5 6" key="1">
    <citation type="submission" date="2019-10" db="EMBL/GenBank/DDBJ databases">
        <title>Bifidobacterium from non-human primates.</title>
        <authorList>
            <person name="Modesto M."/>
        </authorList>
    </citation>
    <scope>NUCLEOTIDE SEQUENCE [LARGE SCALE GENOMIC DNA]</scope>
    <source>
        <strain evidence="5 6">TREC</strain>
    </source>
</reference>
<dbReference type="GO" id="GO:0008168">
    <property type="term" value="F:methyltransferase activity"/>
    <property type="evidence" value="ECO:0007669"/>
    <property type="project" value="InterPro"/>
</dbReference>
<dbReference type="PANTHER" id="PTHR45947:SF3">
    <property type="entry name" value="SULFOQUINOVOSYL TRANSFERASE SQD2"/>
    <property type="match status" value="1"/>
</dbReference>
<organism evidence="5 6">
    <name type="scientific">Bifidobacterium avesanii</name>
    <dbReference type="NCBI Taxonomy" id="1798157"/>
    <lineage>
        <taxon>Bacteria</taxon>
        <taxon>Bacillati</taxon>
        <taxon>Actinomycetota</taxon>
        <taxon>Actinomycetes</taxon>
        <taxon>Bifidobacteriales</taxon>
        <taxon>Bifidobacteriaceae</taxon>
        <taxon>Bifidobacterium</taxon>
    </lineage>
</organism>
<sequence length="368" mass="42205">MKKKILFSVDNLQVGGVQHVTLDAANLLQNAGYETHVLNYDCKNNFYHTSVPLVQQPMTPLKISGKILRKLLHLIFPKYVKDNVEYFFYKELKRNHYDIVILNPPFFLYLNHLKAIFPATRFYMWMHNNFDIYQNDVSYFGNRFDELIKNVSSADGIICLEPYTASKWRKYNDNVTVIHNPATIANANKIANLDLKIICFTGRLSLRQKGLDYLVDIAAALPETWKISIAGSGPDEKRFLDLIAEKGLENKFIMCGPLTGENLINHYLNSSIFILPSRWEGMPLVSIEAMSVGLPVISFDIPAMQEVTAHGMYGLMAKGDDVQDFRNKLCQLIHSRDLREQYSALSLERVKMFSPEVIAKDWENLINN</sequence>
<dbReference type="PANTHER" id="PTHR45947">
    <property type="entry name" value="SULFOQUINOVOSYL TRANSFERASE SQD2"/>
    <property type="match status" value="1"/>
</dbReference>
<dbReference type="Pfam" id="PF13439">
    <property type="entry name" value="Glyco_transf_4"/>
    <property type="match status" value="1"/>
</dbReference>
<dbReference type="Pfam" id="PF00534">
    <property type="entry name" value="Glycos_transf_1"/>
    <property type="match status" value="1"/>
</dbReference>
<dbReference type="InterPro" id="IPR028098">
    <property type="entry name" value="Glyco_trans_4-like_N"/>
</dbReference>
<dbReference type="InterPro" id="IPR002052">
    <property type="entry name" value="DNA_methylase_N6_adenine_CS"/>
</dbReference>
<dbReference type="SUPFAM" id="SSF53756">
    <property type="entry name" value="UDP-Glycosyltransferase/glycogen phosphorylase"/>
    <property type="match status" value="1"/>
</dbReference>
<comment type="caution">
    <text evidence="5">The sequence shown here is derived from an EMBL/GenBank/DDBJ whole genome shotgun (WGS) entry which is preliminary data.</text>
</comment>
<dbReference type="Gene3D" id="3.40.50.2000">
    <property type="entry name" value="Glycogen Phosphorylase B"/>
    <property type="match status" value="2"/>
</dbReference>
<keyword evidence="1" id="KW-0328">Glycosyltransferase</keyword>
<dbReference type="EMBL" id="WHZY01000013">
    <property type="protein sequence ID" value="NEG78964.1"/>
    <property type="molecule type" value="Genomic_DNA"/>
</dbReference>
<dbReference type="RefSeq" id="WP_152350763.1">
    <property type="nucleotide sequence ID" value="NZ_WBSN01000014.1"/>
</dbReference>
<keyword evidence="6" id="KW-1185">Reference proteome</keyword>
<dbReference type="GO" id="GO:0003676">
    <property type="term" value="F:nucleic acid binding"/>
    <property type="evidence" value="ECO:0007669"/>
    <property type="project" value="InterPro"/>
</dbReference>
<evidence type="ECO:0000313" key="5">
    <source>
        <dbReference type="EMBL" id="NEG78964.1"/>
    </source>
</evidence>
<gene>
    <name evidence="5" type="ORF">GFD22_08290</name>
</gene>